<name>A0A512C4P2_9HYPH</name>
<keyword evidence="1" id="KW-0732">Signal</keyword>
<feature type="signal peptide" evidence="1">
    <location>
        <begin position="1"/>
        <end position="25"/>
    </location>
</feature>
<evidence type="ECO:0000313" key="3">
    <source>
        <dbReference type="Proteomes" id="UP000321085"/>
    </source>
</evidence>
<protein>
    <submittedName>
        <fullName evidence="2">Uncharacterized protein</fullName>
    </submittedName>
</protein>
<dbReference type="AlphaFoldDB" id="A0A512C4P2"/>
<organism evidence="2 3">
    <name type="scientific">Microvirga aerophila</name>
    <dbReference type="NCBI Taxonomy" id="670291"/>
    <lineage>
        <taxon>Bacteria</taxon>
        <taxon>Pseudomonadati</taxon>
        <taxon>Pseudomonadota</taxon>
        <taxon>Alphaproteobacteria</taxon>
        <taxon>Hyphomicrobiales</taxon>
        <taxon>Methylobacteriaceae</taxon>
        <taxon>Microvirga</taxon>
    </lineage>
</organism>
<comment type="caution">
    <text evidence="2">The sequence shown here is derived from an EMBL/GenBank/DDBJ whole genome shotgun (WGS) entry which is preliminary data.</text>
</comment>
<keyword evidence="3" id="KW-1185">Reference proteome</keyword>
<proteinExistence type="predicted"/>
<reference evidence="2 3" key="1">
    <citation type="submission" date="2019-07" db="EMBL/GenBank/DDBJ databases">
        <title>Whole genome shotgun sequence of Microvirga aerophila NBRC 106136.</title>
        <authorList>
            <person name="Hosoyama A."/>
            <person name="Uohara A."/>
            <person name="Ohji S."/>
            <person name="Ichikawa N."/>
        </authorList>
    </citation>
    <scope>NUCLEOTIDE SEQUENCE [LARGE SCALE GENOMIC DNA]</scope>
    <source>
        <strain evidence="2 3">NBRC 106136</strain>
    </source>
</reference>
<dbReference type="Proteomes" id="UP000321085">
    <property type="component" value="Unassembled WGS sequence"/>
</dbReference>
<evidence type="ECO:0000256" key="1">
    <source>
        <dbReference type="SAM" id="SignalP"/>
    </source>
</evidence>
<evidence type="ECO:0000313" key="2">
    <source>
        <dbReference type="EMBL" id="GEO19192.1"/>
    </source>
</evidence>
<gene>
    <name evidence="2" type="ORF">MAE02_68880</name>
</gene>
<feature type="chain" id="PRO_5021866308" evidence="1">
    <location>
        <begin position="26"/>
        <end position="123"/>
    </location>
</feature>
<accession>A0A512C4P2</accession>
<sequence length="123" mass="13312">MDCIMFKTLVGSVIAATLVSTSALATEFPKKFQGVWTGSAETCDLYKRGRSLKASDHQWVKIAAKEVTGTTQGRIIGPSRPGAIEITDSSQDISVEFSLDRNGSLLYETLSGARAGLTYFRCQ</sequence>
<dbReference type="EMBL" id="BJYU01000353">
    <property type="protein sequence ID" value="GEO19192.1"/>
    <property type="molecule type" value="Genomic_DNA"/>
</dbReference>